<accession>A0ABY7E6Z7</accession>
<proteinExistence type="predicted"/>
<keyword evidence="5" id="KW-1185">Reference proteome</keyword>
<name>A0ABY7E6Z7_MYAAR</name>
<dbReference type="PANTHER" id="PTHR46424">
    <property type="entry name" value="UBX DOMAIN-CONTAINING PROTEIN 4"/>
    <property type="match status" value="1"/>
</dbReference>
<dbReference type="Gene3D" id="3.10.20.90">
    <property type="entry name" value="Phosphatidylinositol 3-kinase Catalytic Subunit, Chain A, domain 1"/>
    <property type="match status" value="1"/>
</dbReference>
<dbReference type="Proteomes" id="UP001164746">
    <property type="component" value="Chromosome 5"/>
</dbReference>
<evidence type="ECO:0000259" key="3">
    <source>
        <dbReference type="PROSITE" id="PS50033"/>
    </source>
</evidence>
<dbReference type="PANTHER" id="PTHR46424:SF1">
    <property type="entry name" value="UBX DOMAIN-CONTAINING PROTEIN 4"/>
    <property type="match status" value="1"/>
</dbReference>
<sequence>MKWFKGSIPEAIKLAKEKGFLFVVYVHGDDELSREMDLSWESEPVSTEVTDPVVILPSTFCIGENGVPLEVIGGPLKPEDLVARIDQVKEMHTAQKQSLMAGENKPVTPGTSGAVGGEGQGDAGDQSTSSLPHEAKLERAKELIEKKRTEKEQKEFEKRREEEIKRRKLGQDLQKEERNERFQKEKKEKEEAMESKKREKLLQQQAEAVADEARKSETARIQVRLPDGSSVTETFASSQPLRDLHNIVSQRLGGSVTLSQTYPKRRFTEEEMDQSFISLQLAPSAVLVAMPGGYISSQASSSSVQSAGIVSLVFSPLLFVWRFLCSLFYGGVHIRGEET</sequence>
<feature type="domain" description="UBX" evidence="3">
    <location>
        <begin position="214"/>
        <end position="289"/>
    </location>
</feature>
<gene>
    <name evidence="4" type="ORF">MAR_019922</name>
</gene>
<reference evidence="4" key="1">
    <citation type="submission" date="2022-11" db="EMBL/GenBank/DDBJ databases">
        <title>Centuries of genome instability and evolution in soft-shell clam transmissible cancer (bioRxiv).</title>
        <authorList>
            <person name="Hart S.F.M."/>
            <person name="Yonemitsu M.A."/>
            <person name="Giersch R.M."/>
            <person name="Beal B.F."/>
            <person name="Arriagada G."/>
            <person name="Davis B.W."/>
            <person name="Ostrander E.A."/>
            <person name="Goff S.P."/>
            <person name="Metzger M.J."/>
        </authorList>
    </citation>
    <scope>NUCLEOTIDE SEQUENCE</scope>
    <source>
        <strain evidence="4">MELC-2E11</strain>
        <tissue evidence="4">Siphon/mantle</tissue>
    </source>
</reference>
<dbReference type="Pfam" id="PF00789">
    <property type="entry name" value="UBX"/>
    <property type="match status" value="1"/>
</dbReference>
<dbReference type="SMART" id="SM00166">
    <property type="entry name" value="UBX"/>
    <property type="match status" value="1"/>
</dbReference>
<feature type="region of interest" description="Disordered" evidence="2">
    <location>
        <begin position="93"/>
        <end position="200"/>
    </location>
</feature>
<feature type="compositionally biased region" description="Gly residues" evidence="2">
    <location>
        <begin position="113"/>
        <end position="122"/>
    </location>
</feature>
<dbReference type="EMBL" id="CP111016">
    <property type="protein sequence ID" value="WAR04553.1"/>
    <property type="molecule type" value="Genomic_DNA"/>
</dbReference>
<dbReference type="InterPro" id="IPR029071">
    <property type="entry name" value="Ubiquitin-like_domsf"/>
</dbReference>
<feature type="compositionally biased region" description="Basic and acidic residues" evidence="2">
    <location>
        <begin position="133"/>
        <end position="200"/>
    </location>
</feature>
<dbReference type="SUPFAM" id="SSF54236">
    <property type="entry name" value="Ubiquitin-like"/>
    <property type="match status" value="1"/>
</dbReference>
<dbReference type="CDD" id="cd16117">
    <property type="entry name" value="UBX_UBXN4"/>
    <property type="match status" value="1"/>
</dbReference>
<dbReference type="InterPro" id="IPR001012">
    <property type="entry name" value="UBX_dom"/>
</dbReference>
<protein>
    <recommendedName>
        <fullName evidence="1">UBX domain-containing protein 4</fullName>
    </recommendedName>
</protein>
<dbReference type="PROSITE" id="PS50033">
    <property type="entry name" value="UBX"/>
    <property type="match status" value="1"/>
</dbReference>
<evidence type="ECO:0000256" key="2">
    <source>
        <dbReference type="SAM" id="MobiDB-lite"/>
    </source>
</evidence>
<evidence type="ECO:0000256" key="1">
    <source>
        <dbReference type="ARBA" id="ARBA00040925"/>
    </source>
</evidence>
<evidence type="ECO:0000313" key="4">
    <source>
        <dbReference type="EMBL" id="WAR04553.1"/>
    </source>
</evidence>
<organism evidence="4 5">
    <name type="scientific">Mya arenaria</name>
    <name type="common">Soft-shell clam</name>
    <dbReference type="NCBI Taxonomy" id="6604"/>
    <lineage>
        <taxon>Eukaryota</taxon>
        <taxon>Metazoa</taxon>
        <taxon>Spiralia</taxon>
        <taxon>Lophotrochozoa</taxon>
        <taxon>Mollusca</taxon>
        <taxon>Bivalvia</taxon>
        <taxon>Autobranchia</taxon>
        <taxon>Heteroconchia</taxon>
        <taxon>Euheterodonta</taxon>
        <taxon>Imparidentia</taxon>
        <taxon>Neoheterodontei</taxon>
        <taxon>Myida</taxon>
        <taxon>Myoidea</taxon>
        <taxon>Myidae</taxon>
        <taxon>Mya</taxon>
    </lineage>
</organism>
<evidence type="ECO:0000313" key="5">
    <source>
        <dbReference type="Proteomes" id="UP001164746"/>
    </source>
</evidence>